<dbReference type="Gene3D" id="3.40.50.300">
    <property type="entry name" value="P-loop containing nucleotide triphosphate hydrolases"/>
    <property type="match status" value="1"/>
</dbReference>
<evidence type="ECO:0000259" key="1">
    <source>
        <dbReference type="Pfam" id="PF01022"/>
    </source>
</evidence>
<sequence>MVLRTLNGMAHPRGVPQAKHDNDLDWQTGINHAQQDQSVTAAMANRKSSTVVAFPKAGISARDLMSKAFAPIKFVVPGYLVEGLTVFAGAPKLGKSWAVLDWAVAVASGGLAFGSVGCIQGDVLYLALEDNERRLQSRLQHMRVTDAPDTLTFATEWSDLDGDCIARLEEWLTGSANPRLIAIDVFAKVRGASVGRDARYDQDYKFASKLQKLAIDYGVAIVLVHHTRKQEADDPFDAVSGTHGLTGAADSVLVLRKDAGSQQPILYGRGRDLPEIETVLEFQADCCRWRIMPGGTAVIANTPERREILSLLSSEAEPMSPTELAAALGKGRSTVNHALTKLFQEGKVDKHAGGRYTLMSPIHSVHSLHSNDDRVNEVKRVNGGHRAPAA</sequence>
<dbReference type="InterPro" id="IPR036388">
    <property type="entry name" value="WH-like_DNA-bd_sf"/>
</dbReference>
<dbReference type="Proteomes" id="UP001526246">
    <property type="component" value="Unassembled WGS sequence"/>
</dbReference>
<feature type="domain" description="HTH arsR-type" evidence="1">
    <location>
        <begin position="303"/>
        <end position="348"/>
    </location>
</feature>
<dbReference type="SUPFAM" id="SSF52540">
    <property type="entry name" value="P-loop containing nucleoside triphosphate hydrolases"/>
    <property type="match status" value="1"/>
</dbReference>
<evidence type="ECO:0000313" key="3">
    <source>
        <dbReference type="Proteomes" id="UP001526246"/>
    </source>
</evidence>
<dbReference type="Gene3D" id="1.10.10.10">
    <property type="entry name" value="Winged helix-like DNA-binding domain superfamily/Winged helix DNA-binding domain"/>
    <property type="match status" value="1"/>
</dbReference>
<dbReference type="SUPFAM" id="SSF46785">
    <property type="entry name" value="Winged helix' DNA-binding domain"/>
    <property type="match status" value="1"/>
</dbReference>
<gene>
    <name evidence="2" type="ORF">OMW55_03560</name>
</gene>
<reference evidence="2 3" key="1">
    <citation type="submission" date="2022-10" db="EMBL/GenBank/DDBJ databases">
        <title>Sphingomonas sp.</title>
        <authorList>
            <person name="Jin C."/>
        </authorList>
    </citation>
    <scope>NUCLEOTIDE SEQUENCE [LARGE SCALE GENOMIC DNA]</scope>
    <source>
        <strain evidence="2 3">BN140010</strain>
    </source>
</reference>
<dbReference type="Pfam" id="PF13481">
    <property type="entry name" value="AAA_25"/>
    <property type="match status" value="1"/>
</dbReference>
<dbReference type="EMBL" id="JAPDOB010000001">
    <property type="protein sequence ID" value="MCW3796882.1"/>
    <property type="molecule type" value="Genomic_DNA"/>
</dbReference>
<accession>A0ABT3JCT2</accession>
<proteinExistence type="predicted"/>
<dbReference type="RefSeq" id="WP_264880872.1">
    <property type="nucleotide sequence ID" value="NZ_JAPDOB010000001.1"/>
</dbReference>
<dbReference type="InterPro" id="IPR011991">
    <property type="entry name" value="ArsR-like_HTH"/>
</dbReference>
<dbReference type="InterPro" id="IPR027417">
    <property type="entry name" value="P-loop_NTPase"/>
</dbReference>
<dbReference type="CDD" id="cd00090">
    <property type="entry name" value="HTH_ARSR"/>
    <property type="match status" value="1"/>
</dbReference>
<dbReference type="InterPro" id="IPR036390">
    <property type="entry name" value="WH_DNA-bd_sf"/>
</dbReference>
<name>A0ABT3JCT2_9SPHN</name>
<dbReference type="InterPro" id="IPR001845">
    <property type="entry name" value="HTH_ArsR_DNA-bd_dom"/>
</dbReference>
<keyword evidence="3" id="KW-1185">Reference proteome</keyword>
<dbReference type="Pfam" id="PF01022">
    <property type="entry name" value="HTH_5"/>
    <property type="match status" value="1"/>
</dbReference>
<organism evidence="2 3">
    <name type="scientific">Sphingomonas arvum</name>
    <dbReference type="NCBI Taxonomy" id="2992113"/>
    <lineage>
        <taxon>Bacteria</taxon>
        <taxon>Pseudomonadati</taxon>
        <taxon>Pseudomonadota</taxon>
        <taxon>Alphaproteobacteria</taxon>
        <taxon>Sphingomonadales</taxon>
        <taxon>Sphingomonadaceae</taxon>
        <taxon>Sphingomonas</taxon>
    </lineage>
</organism>
<evidence type="ECO:0000313" key="2">
    <source>
        <dbReference type="EMBL" id="MCW3796882.1"/>
    </source>
</evidence>
<protein>
    <submittedName>
        <fullName evidence="2">AAA family ATPase</fullName>
    </submittedName>
</protein>
<comment type="caution">
    <text evidence="2">The sequence shown here is derived from an EMBL/GenBank/DDBJ whole genome shotgun (WGS) entry which is preliminary data.</text>
</comment>